<dbReference type="InterPro" id="IPR023408">
    <property type="entry name" value="MscS_beta-dom_sf"/>
</dbReference>
<accession>A0ABN4CAA9</accession>
<dbReference type="EMBL" id="CP005851">
    <property type="protein sequence ID" value="AHH09478.1"/>
    <property type="molecule type" value="Genomic_DNA"/>
</dbReference>
<dbReference type="InterPro" id="IPR010920">
    <property type="entry name" value="LSM_dom_sf"/>
</dbReference>
<comment type="similarity">
    <text evidence="2">Belongs to the MscS (TC 1.A.23) family.</text>
</comment>
<evidence type="ECO:0000256" key="7">
    <source>
        <dbReference type="SAM" id="Phobius"/>
    </source>
</evidence>
<evidence type="ECO:0000259" key="8">
    <source>
        <dbReference type="Pfam" id="PF00924"/>
    </source>
</evidence>
<dbReference type="InterPro" id="IPR049278">
    <property type="entry name" value="MS_channel_C"/>
</dbReference>
<keyword evidence="6 7" id="KW-0472">Membrane</keyword>
<dbReference type="Pfam" id="PF00924">
    <property type="entry name" value="MS_channel_2nd"/>
    <property type="match status" value="1"/>
</dbReference>
<evidence type="ECO:0000313" key="11">
    <source>
        <dbReference type="EMBL" id="AHH09478.1"/>
    </source>
</evidence>
<evidence type="ECO:0000259" key="10">
    <source>
        <dbReference type="Pfam" id="PF21088"/>
    </source>
</evidence>
<dbReference type="InterPro" id="IPR011066">
    <property type="entry name" value="MscS_channel_C_sf"/>
</dbReference>
<dbReference type="Proteomes" id="UP000019331">
    <property type="component" value="Chromosome"/>
</dbReference>
<dbReference type="SUPFAM" id="SSF50182">
    <property type="entry name" value="Sm-like ribonucleoproteins"/>
    <property type="match status" value="1"/>
</dbReference>
<dbReference type="SUPFAM" id="SSF82689">
    <property type="entry name" value="Mechanosensitive channel protein MscS (YggB), C-terminal domain"/>
    <property type="match status" value="1"/>
</dbReference>
<evidence type="ECO:0000256" key="6">
    <source>
        <dbReference type="ARBA" id="ARBA00023136"/>
    </source>
</evidence>
<gene>
    <name evidence="11" type="ORF">BPA_0098000</name>
</gene>
<evidence type="ECO:0000313" key="12">
    <source>
        <dbReference type="Proteomes" id="UP000019331"/>
    </source>
</evidence>
<dbReference type="SUPFAM" id="SSF82861">
    <property type="entry name" value="Mechanosensitive channel protein MscS (YggB), transmembrane region"/>
    <property type="match status" value="1"/>
</dbReference>
<dbReference type="InterPro" id="IPR049142">
    <property type="entry name" value="MS_channel_1st"/>
</dbReference>
<evidence type="ECO:0000256" key="4">
    <source>
        <dbReference type="ARBA" id="ARBA00022692"/>
    </source>
</evidence>
<keyword evidence="12" id="KW-1185">Reference proteome</keyword>
<dbReference type="InterPro" id="IPR045275">
    <property type="entry name" value="MscS_archaea/bacteria_type"/>
</dbReference>
<feature type="transmembrane region" description="Helical" evidence="7">
    <location>
        <begin position="28"/>
        <end position="49"/>
    </location>
</feature>
<evidence type="ECO:0000259" key="9">
    <source>
        <dbReference type="Pfam" id="PF21082"/>
    </source>
</evidence>
<dbReference type="PANTHER" id="PTHR30221:SF1">
    <property type="entry name" value="SMALL-CONDUCTANCE MECHANOSENSITIVE CHANNEL"/>
    <property type="match status" value="1"/>
</dbReference>
<dbReference type="Pfam" id="PF21088">
    <property type="entry name" value="MS_channel_1st"/>
    <property type="match status" value="1"/>
</dbReference>
<evidence type="ECO:0000256" key="5">
    <source>
        <dbReference type="ARBA" id="ARBA00022989"/>
    </source>
</evidence>
<evidence type="ECO:0000256" key="2">
    <source>
        <dbReference type="ARBA" id="ARBA00008017"/>
    </source>
</evidence>
<comment type="subcellular location">
    <subcellularLocation>
        <location evidence="1">Cell membrane</location>
        <topology evidence="1">Multi-pass membrane protein</topology>
    </subcellularLocation>
</comment>
<dbReference type="Pfam" id="PF21082">
    <property type="entry name" value="MS_channel_3rd"/>
    <property type="match status" value="1"/>
</dbReference>
<dbReference type="PANTHER" id="PTHR30221">
    <property type="entry name" value="SMALL-CONDUCTANCE MECHANOSENSITIVE CHANNEL"/>
    <property type="match status" value="1"/>
</dbReference>
<dbReference type="RefSeq" id="WP_025375468.1">
    <property type="nucleotide sequence ID" value="NZ_CP005851.2"/>
</dbReference>
<protein>
    <submittedName>
        <fullName evidence="11">Mechanosensitive ion channel</fullName>
    </submittedName>
</protein>
<sequence>MDKQSKTLSVFREIFVFQDYVNEIFEMVIVYGLKVLVALVVWCVSRFFVKRVGRLFFSAFEKSKLETKLDSTILNFFKSFFKVMMDMVLILMILPYLGVSTTSIFAIFGSLGLAVGLAAQGILSDFVSGFVVLNSSFFKIGDYISCDDVEGEVNDIHIFFTTLKTVDGKIIKIPNSKFTDTSVTNFSTNPERRIAFDFQVPYDTDIGSLKSRIENLVFSFNKEQYSIKKPSVVVKEYTPYYIVMQVRSFVKTEFFWDFQYFIAENIKNVLDDMGIKFPIHNVDFSKLR</sequence>
<evidence type="ECO:0000256" key="3">
    <source>
        <dbReference type="ARBA" id="ARBA00022475"/>
    </source>
</evidence>
<feature type="domain" description="Mechanosensitive ion channel MscS C-terminal" evidence="9">
    <location>
        <begin position="195"/>
        <end position="277"/>
    </location>
</feature>
<dbReference type="InterPro" id="IPR006685">
    <property type="entry name" value="MscS_channel_2nd"/>
</dbReference>
<evidence type="ECO:0000256" key="1">
    <source>
        <dbReference type="ARBA" id="ARBA00004651"/>
    </source>
</evidence>
<keyword evidence="4 7" id="KW-0812">Transmembrane</keyword>
<dbReference type="Gene3D" id="3.30.70.100">
    <property type="match status" value="1"/>
</dbReference>
<feature type="domain" description="Mechanosensitive ion channel transmembrane helices 2/3" evidence="10">
    <location>
        <begin position="88"/>
        <end position="120"/>
    </location>
</feature>
<proteinExistence type="inferred from homology"/>
<name>A0ABN4CAA9_BORPR</name>
<feature type="transmembrane region" description="Helical" evidence="7">
    <location>
        <begin position="88"/>
        <end position="108"/>
    </location>
</feature>
<dbReference type="InterPro" id="IPR011014">
    <property type="entry name" value="MscS_channel_TM-2"/>
</dbReference>
<keyword evidence="5 7" id="KW-1133">Transmembrane helix</keyword>
<organism evidence="11 12">
    <name type="scientific">Borrelia parkeri SLO</name>
    <dbReference type="NCBI Taxonomy" id="1313294"/>
    <lineage>
        <taxon>Bacteria</taxon>
        <taxon>Pseudomonadati</taxon>
        <taxon>Spirochaetota</taxon>
        <taxon>Spirochaetia</taxon>
        <taxon>Spirochaetales</taxon>
        <taxon>Borreliaceae</taxon>
        <taxon>Borrelia</taxon>
    </lineage>
</organism>
<dbReference type="Gene3D" id="1.10.287.1260">
    <property type="match status" value="1"/>
</dbReference>
<keyword evidence="3" id="KW-1003">Cell membrane</keyword>
<feature type="domain" description="Mechanosensitive ion channel MscS" evidence="8">
    <location>
        <begin position="122"/>
        <end position="187"/>
    </location>
</feature>
<dbReference type="Gene3D" id="2.30.30.60">
    <property type="match status" value="1"/>
</dbReference>
<reference evidence="11" key="1">
    <citation type="submission" date="2016-10" db="EMBL/GenBank/DDBJ databases">
        <title>Comparative Genomics of Relapsing Fever Spirochetes.</title>
        <authorList>
            <person name="Schwan T.G."/>
            <person name="Raffel S.J."/>
            <person name="Porcella S.F."/>
            <person name="Martens C.A."/>
            <person name="Bruno D.P."/>
            <person name="Ricklefs S.M."/>
            <person name="Barbian K.B."/>
        </authorList>
    </citation>
    <scope>NUCLEOTIDE SEQUENCE</scope>
    <source>
        <strain evidence="11">SLO</strain>
    </source>
</reference>